<evidence type="ECO:0000256" key="9">
    <source>
        <dbReference type="ARBA" id="ARBA00023065"/>
    </source>
</evidence>
<feature type="transmembrane region" description="Helical" evidence="14">
    <location>
        <begin position="18"/>
        <end position="37"/>
    </location>
</feature>
<comment type="similarity">
    <text evidence="2 14 15">Belongs to the ATPase B chain family.</text>
</comment>
<dbReference type="InterPro" id="IPR050059">
    <property type="entry name" value="ATP_synthase_B_chain"/>
</dbReference>
<evidence type="ECO:0000256" key="6">
    <source>
        <dbReference type="ARBA" id="ARBA00022692"/>
    </source>
</evidence>
<keyword evidence="11 14" id="KW-0066">ATP synthesis</keyword>
<keyword evidence="3 14" id="KW-0813">Transport</keyword>
<feature type="coiled-coil region" evidence="16">
    <location>
        <begin position="48"/>
        <end position="118"/>
    </location>
</feature>
<reference evidence="17" key="1">
    <citation type="submission" date="2023-10" db="EMBL/GenBank/DDBJ databases">
        <title>Whole Genome based description of the genera Actinobaculum and Actinotignum reveals a complex phylogenetic relationship within the species included in the genus Actinotignum.</title>
        <authorList>
            <person name="Jensen C.S."/>
            <person name="Dargis R."/>
            <person name="Kemp M."/>
            <person name="Christensen J.J."/>
        </authorList>
    </citation>
    <scope>NUCLEOTIDE SEQUENCE</scope>
    <source>
        <strain evidence="17">SLA_B511</strain>
    </source>
</reference>
<dbReference type="EMBL" id="JAWNGC010000006">
    <property type="protein sequence ID" value="MDY5155255.1"/>
    <property type="molecule type" value="Genomic_DNA"/>
</dbReference>
<comment type="subunit">
    <text evidence="13 14">F-type ATPases have 2 components, F(1) - the catalytic core - and F(0) - the membrane proton channel. F(1) has five subunits: alpha(3), beta(3), gamma(1), delta(1), epsilon(1). F(0) has three main subunits: a(1), b(2) and c(10-14). The alpha and beta chains form an alternating ring which encloses part of the gamma chain. F(1) is attached to F(0) by a central stalk formed by the gamma and epsilon chains, while a peripheral stalk is formed by the delta and b chains.</text>
</comment>
<dbReference type="Pfam" id="PF00430">
    <property type="entry name" value="ATP-synt_B"/>
    <property type="match status" value="1"/>
</dbReference>
<evidence type="ECO:0000256" key="11">
    <source>
        <dbReference type="ARBA" id="ARBA00023310"/>
    </source>
</evidence>
<evidence type="ECO:0000256" key="7">
    <source>
        <dbReference type="ARBA" id="ARBA00022781"/>
    </source>
</evidence>
<dbReference type="GO" id="GO:0045259">
    <property type="term" value="C:proton-transporting ATP synthase complex"/>
    <property type="evidence" value="ECO:0007669"/>
    <property type="project" value="UniProtKB-KW"/>
</dbReference>
<keyword evidence="10 14" id="KW-0472">Membrane</keyword>
<evidence type="ECO:0000256" key="14">
    <source>
        <dbReference type="HAMAP-Rule" id="MF_01398"/>
    </source>
</evidence>
<dbReference type="RefSeq" id="WP_022866408.1">
    <property type="nucleotide sequence ID" value="NZ_CAMYCL010000008.1"/>
</dbReference>
<evidence type="ECO:0000256" key="13">
    <source>
        <dbReference type="ARBA" id="ARBA00025830"/>
    </source>
</evidence>
<keyword evidence="4 14" id="KW-1003">Cell membrane</keyword>
<comment type="caution">
    <text evidence="17">The sequence shown here is derived from an EMBL/GenBank/DDBJ whole genome shotgun (WGS) entry which is preliminary data.</text>
</comment>
<evidence type="ECO:0000256" key="3">
    <source>
        <dbReference type="ARBA" id="ARBA00022448"/>
    </source>
</evidence>
<dbReference type="GO" id="GO:0046961">
    <property type="term" value="F:proton-transporting ATPase activity, rotational mechanism"/>
    <property type="evidence" value="ECO:0007669"/>
    <property type="project" value="TreeGrafter"/>
</dbReference>
<evidence type="ECO:0000256" key="5">
    <source>
        <dbReference type="ARBA" id="ARBA00022547"/>
    </source>
</evidence>
<protein>
    <recommendedName>
        <fullName evidence="14">ATP synthase subunit b</fullName>
    </recommendedName>
    <alternativeName>
        <fullName evidence="14">ATP synthase F(0) sector subunit b</fullName>
    </alternativeName>
    <alternativeName>
        <fullName evidence="14">ATPase subunit I</fullName>
    </alternativeName>
    <alternativeName>
        <fullName evidence="14">F-type ATPase subunit b</fullName>
        <shortName evidence="14">F-ATPase subunit b</shortName>
    </alternativeName>
</protein>
<dbReference type="CDD" id="cd06503">
    <property type="entry name" value="ATP-synt_Fo_b"/>
    <property type="match status" value="1"/>
</dbReference>
<evidence type="ECO:0000256" key="15">
    <source>
        <dbReference type="RuleBase" id="RU003848"/>
    </source>
</evidence>
<evidence type="ECO:0000256" key="12">
    <source>
        <dbReference type="ARBA" id="ARBA00025198"/>
    </source>
</evidence>
<evidence type="ECO:0000256" key="4">
    <source>
        <dbReference type="ARBA" id="ARBA00022475"/>
    </source>
</evidence>
<dbReference type="HAMAP" id="MF_01398">
    <property type="entry name" value="ATP_synth_b_bprime"/>
    <property type="match status" value="1"/>
</dbReference>
<evidence type="ECO:0000313" key="18">
    <source>
        <dbReference type="Proteomes" id="UP001281731"/>
    </source>
</evidence>
<keyword evidence="7 14" id="KW-0375">Hydrogen ion transport</keyword>
<keyword evidence="5 14" id="KW-0138">CF(0)</keyword>
<gene>
    <name evidence="14 17" type="primary">atpF</name>
    <name evidence="17" type="ORF">R6G80_05885</name>
</gene>
<dbReference type="InterPro" id="IPR005864">
    <property type="entry name" value="ATP_synth_F0_bsu_bac"/>
</dbReference>
<name>A0AAW9HMX7_9ACTO</name>
<sequence length="180" mass="19596">MILAEEHSNILLPAPADLIWGTVAFVIVAIAIFKFAWPSFSKMLDERREKIEDGLAAADRALEQVAAERKTMANEREDALREAAKIRTTAQENAKDIIARAQQEATEESRRITEAAQAQIKADTEAAARHLRADVGAVASTLAGKIVGEQVKLDPSVNKSVVDSFLDQLEANAFAQGSRN</sequence>
<evidence type="ECO:0000256" key="2">
    <source>
        <dbReference type="ARBA" id="ARBA00005513"/>
    </source>
</evidence>
<dbReference type="SUPFAM" id="SSF81573">
    <property type="entry name" value="F1F0 ATP synthase subunit B, membrane domain"/>
    <property type="match status" value="1"/>
</dbReference>
<dbReference type="Proteomes" id="UP001281731">
    <property type="component" value="Unassembled WGS sequence"/>
</dbReference>
<keyword evidence="16" id="KW-0175">Coiled coil</keyword>
<organism evidence="17 18">
    <name type="scientific">Actinotignum urinale</name>
    <dbReference type="NCBI Taxonomy" id="190146"/>
    <lineage>
        <taxon>Bacteria</taxon>
        <taxon>Bacillati</taxon>
        <taxon>Actinomycetota</taxon>
        <taxon>Actinomycetes</taxon>
        <taxon>Actinomycetales</taxon>
        <taxon>Actinomycetaceae</taxon>
        <taxon>Actinotignum</taxon>
    </lineage>
</organism>
<dbReference type="GO" id="GO:0005886">
    <property type="term" value="C:plasma membrane"/>
    <property type="evidence" value="ECO:0007669"/>
    <property type="project" value="UniProtKB-SubCell"/>
</dbReference>
<proteinExistence type="inferred from homology"/>
<evidence type="ECO:0000313" key="17">
    <source>
        <dbReference type="EMBL" id="MDY5155255.1"/>
    </source>
</evidence>
<dbReference type="InterPro" id="IPR028987">
    <property type="entry name" value="ATP_synth_B-like_membr_sf"/>
</dbReference>
<keyword evidence="8 14" id="KW-1133">Transmembrane helix</keyword>
<dbReference type="GO" id="GO:0046933">
    <property type="term" value="F:proton-transporting ATP synthase activity, rotational mechanism"/>
    <property type="evidence" value="ECO:0007669"/>
    <property type="project" value="UniProtKB-UniRule"/>
</dbReference>
<dbReference type="AlphaFoldDB" id="A0AAW9HMX7"/>
<evidence type="ECO:0000256" key="8">
    <source>
        <dbReference type="ARBA" id="ARBA00022989"/>
    </source>
</evidence>
<comment type="function">
    <text evidence="14">Component of the F(0) channel, it forms part of the peripheral stalk, linking F(1) to F(0).</text>
</comment>
<dbReference type="PANTHER" id="PTHR33445:SF1">
    <property type="entry name" value="ATP SYNTHASE SUBUNIT B"/>
    <property type="match status" value="1"/>
</dbReference>
<dbReference type="Gene3D" id="1.20.5.620">
    <property type="entry name" value="F1F0 ATP synthase subunit B, membrane domain"/>
    <property type="match status" value="1"/>
</dbReference>
<evidence type="ECO:0000256" key="1">
    <source>
        <dbReference type="ARBA" id="ARBA00004162"/>
    </source>
</evidence>
<keyword evidence="9 14" id="KW-0406">Ion transport</keyword>
<dbReference type="PANTHER" id="PTHR33445">
    <property type="entry name" value="ATP SYNTHASE SUBUNIT B', CHLOROPLASTIC"/>
    <property type="match status" value="1"/>
</dbReference>
<evidence type="ECO:0000256" key="10">
    <source>
        <dbReference type="ARBA" id="ARBA00023136"/>
    </source>
</evidence>
<evidence type="ECO:0000256" key="16">
    <source>
        <dbReference type="SAM" id="Coils"/>
    </source>
</evidence>
<dbReference type="InterPro" id="IPR002146">
    <property type="entry name" value="ATP_synth_b/b'su_bac/chlpt"/>
</dbReference>
<dbReference type="NCBIfam" id="TIGR01144">
    <property type="entry name" value="ATP_synt_b"/>
    <property type="match status" value="1"/>
</dbReference>
<accession>A0AAW9HMX7</accession>
<keyword evidence="6 14" id="KW-0812">Transmembrane</keyword>
<comment type="function">
    <text evidence="12 14">F(1)F(0) ATP synthase produces ATP from ADP in the presence of a proton or sodium gradient. F-type ATPases consist of two structural domains, F(1) containing the extramembraneous catalytic core and F(0) containing the membrane proton channel, linked together by a central stalk and a peripheral stalk. During catalysis, ATP synthesis in the catalytic domain of F(1) is coupled via a rotary mechanism of the central stalk subunits to proton translocation.</text>
</comment>
<comment type="subcellular location">
    <subcellularLocation>
        <location evidence="1 14">Cell membrane</location>
        <topology evidence="1 14">Single-pass membrane protein</topology>
    </subcellularLocation>
</comment>